<feature type="domain" description="DUF6531" evidence="2">
    <location>
        <begin position="26"/>
        <end position="69"/>
    </location>
</feature>
<organism evidence="3 4">
    <name type="scientific">Pseudomonas aeruginosa</name>
    <dbReference type="NCBI Taxonomy" id="287"/>
    <lineage>
        <taxon>Bacteria</taxon>
        <taxon>Pseudomonadati</taxon>
        <taxon>Pseudomonadota</taxon>
        <taxon>Gammaproteobacteria</taxon>
        <taxon>Pseudomonadales</taxon>
        <taxon>Pseudomonadaceae</taxon>
        <taxon>Pseudomonas</taxon>
    </lineage>
</organism>
<evidence type="ECO:0000256" key="1">
    <source>
        <dbReference type="SAM" id="MobiDB-lite"/>
    </source>
</evidence>
<comment type="caution">
    <text evidence="3">The sequence shown here is derived from an EMBL/GenBank/DDBJ whole genome shotgun (WGS) entry which is preliminary data.</text>
</comment>
<evidence type="ECO:0000313" key="3">
    <source>
        <dbReference type="EMBL" id="OTI54616.1"/>
    </source>
</evidence>
<dbReference type="AlphaFoldDB" id="A0A241XFU4"/>
<sequence>MDDSGCKLPDKNGLEKGPPPPEGCAGNPVNITNGNKYQVEHDLSIPIPLTRYYNGLDGLWRHSYSARITRK</sequence>
<proteinExistence type="predicted"/>
<dbReference type="Pfam" id="PF20148">
    <property type="entry name" value="DUF6531"/>
    <property type="match status" value="1"/>
</dbReference>
<dbReference type="Proteomes" id="UP000194857">
    <property type="component" value="Unassembled WGS sequence"/>
</dbReference>
<gene>
    <name evidence="3" type="ORF">CAZ10_37105</name>
</gene>
<feature type="region of interest" description="Disordered" evidence="1">
    <location>
        <begin position="1"/>
        <end position="29"/>
    </location>
</feature>
<dbReference type="InterPro" id="IPR045351">
    <property type="entry name" value="DUF6531"/>
</dbReference>
<dbReference type="EMBL" id="NFFZ01000046">
    <property type="protein sequence ID" value="OTI54616.1"/>
    <property type="molecule type" value="Genomic_DNA"/>
</dbReference>
<evidence type="ECO:0000259" key="2">
    <source>
        <dbReference type="Pfam" id="PF20148"/>
    </source>
</evidence>
<name>A0A241XFU4_PSEAI</name>
<accession>A0A241XFU4</accession>
<evidence type="ECO:0000313" key="4">
    <source>
        <dbReference type="Proteomes" id="UP000194857"/>
    </source>
</evidence>
<protein>
    <recommendedName>
        <fullName evidence="2">DUF6531 domain-containing protein</fullName>
    </recommendedName>
</protein>
<reference evidence="3 4" key="1">
    <citation type="submission" date="2017-05" db="EMBL/GenBank/DDBJ databases">
        <authorList>
            <person name="Song R."/>
            <person name="Chenine A.L."/>
            <person name="Ruprecht R.M."/>
        </authorList>
    </citation>
    <scope>NUCLEOTIDE SEQUENCE [LARGE SCALE GENOMIC DNA]</scope>
    <source>
        <strain evidence="3 4">S567_C10_BS</strain>
    </source>
</reference>
<feature type="compositionally biased region" description="Basic and acidic residues" evidence="1">
    <location>
        <begin position="1"/>
        <end position="14"/>
    </location>
</feature>
<feature type="non-terminal residue" evidence="3">
    <location>
        <position position="71"/>
    </location>
</feature>